<dbReference type="GO" id="GO:0006754">
    <property type="term" value="P:ATP biosynthetic process"/>
    <property type="evidence" value="ECO:0007669"/>
    <property type="project" value="TreeGrafter"/>
</dbReference>
<evidence type="ECO:0000256" key="1">
    <source>
        <dbReference type="ARBA" id="ARBA00005582"/>
    </source>
</evidence>
<evidence type="ECO:0000313" key="5">
    <source>
        <dbReference type="EMBL" id="BBH17154.1"/>
    </source>
</evidence>
<evidence type="ECO:0000256" key="3">
    <source>
        <dbReference type="RuleBase" id="RU003476"/>
    </source>
</evidence>
<reference evidence="5 6" key="1">
    <citation type="submission" date="2018-11" db="EMBL/GenBank/DDBJ databases">
        <title>Complete genome sequence of Nocardioides baekrokdamisoli strain KCTC 39748.</title>
        <authorList>
            <person name="Kang S.W."/>
            <person name="Lee K.C."/>
            <person name="Kim K.K."/>
            <person name="Kim J.S."/>
            <person name="Kim D.S."/>
            <person name="Ko S.H."/>
            <person name="Yang S.H."/>
            <person name="Shin Y.K."/>
            <person name="Lee J.S."/>
        </authorList>
    </citation>
    <scope>NUCLEOTIDE SEQUENCE [LARGE SCALE GENOMIC DNA]</scope>
    <source>
        <strain evidence="5 6">KCTC 39748</strain>
    </source>
</reference>
<evidence type="ECO:0000256" key="2">
    <source>
        <dbReference type="ARBA" id="ARBA00022801"/>
    </source>
</evidence>
<dbReference type="EMBL" id="AP019307">
    <property type="protein sequence ID" value="BBH17154.1"/>
    <property type="molecule type" value="Genomic_DNA"/>
</dbReference>
<dbReference type="SUPFAM" id="SSF55811">
    <property type="entry name" value="Nudix"/>
    <property type="match status" value="1"/>
</dbReference>
<dbReference type="OrthoDB" id="4287477at2"/>
<dbReference type="SUPFAM" id="SSF53254">
    <property type="entry name" value="Phosphoglycerate mutase-like"/>
    <property type="match status" value="1"/>
</dbReference>
<dbReference type="Proteomes" id="UP000271573">
    <property type="component" value="Chromosome"/>
</dbReference>
<dbReference type="Pfam" id="PF00300">
    <property type="entry name" value="His_Phos_1"/>
    <property type="match status" value="1"/>
</dbReference>
<dbReference type="PROSITE" id="PS00893">
    <property type="entry name" value="NUDIX_BOX"/>
    <property type="match status" value="1"/>
</dbReference>
<dbReference type="GO" id="GO:0006167">
    <property type="term" value="P:AMP biosynthetic process"/>
    <property type="evidence" value="ECO:0007669"/>
    <property type="project" value="TreeGrafter"/>
</dbReference>
<organism evidence="5 6">
    <name type="scientific">Nocardioides baekrokdamisoli</name>
    <dbReference type="NCBI Taxonomy" id="1804624"/>
    <lineage>
        <taxon>Bacteria</taxon>
        <taxon>Bacillati</taxon>
        <taxon>Actinomycetota</taxon>
        <taxon>Actinomycetes</taxon>
        <taxon>Propionibacteriales</taxon>
        <taxon>Nocardioidaceae</taxon>
        <taxon>Nocardioides</taxon>
    </lineage>
</organism>
<dbReference type="Gene3D" id="3.90.79.10">
    <property type="entry name" value="Nucleoside Triphosphate Pyrophosphohydrolase"/>
    <property type="match status" value="1"/>
</dbReference>
<dbReference type="KEGG" id="nbe:Back2_14410"/>
<protein>
    <submittedName>
        <fullName evidence="5">ADP-ribose pyrophosphatase</fullName>
    </submittedName>
</protein>
<evidence type="ECO:0000259" key="4">
    <source>
        <dbReference type="PROSITE" id="PS51462"/>
    </source>
</evidence>
<dbReference type="InterPro" id="IPR015797">
    <property type="entry name" value="NUDIX_hydrolase-like_dom_sf"/>
</dbReference>
<gene>
    <name evidence="5" type="ORF">Back2_14410</name>
</gene>
<dbReference type="PROSITE" id="PS51462">
    <property type="entry name" value="NUDIX"/>
    <property type="match status" value="1"/>
</dbReference>
<proteinExistence type="inferred from homology"/>
<dbReference type="InterPro" id="IPR020084">
    <property type="entry name" value="NUDIX_hydrolase_CS"/>
</dbReference>
<dbReference type="AlphaFoldDB" id="A0A3G9J107"/>
<dbReference type="Gene3D" id="3.40.50.1240">
    <property type="entry name" value="Phosphoglycerate mutase-like"/>
    <property type="match status" value="1"/>
</dbReference>
<dbReference type="InterPro" id="IPR029033">
    <property type="entry name" value="His_PPase_superfam"/>
</dbReference>
<dbReference type="GO" id="GO:0004081">
    <property type="term" value="F:bis(5'-nucleosyl)-tetraphosphatase (asymmetrical) activity"/>
    <property type="evidence" value="ECO:0007669"/>
    <property type="project" value="TreeGrafter"/>
</dbReference>
<dbReference type="CDD" id="cd07067">
    <property type="entry name" value="HP_PGM_like"/>
    <property type="match status" value="1"/>
</dbReference>
<keyword evidence="6" id="KW-1185">Reference proteome</keyword>
<comment type="similarity">
    <text evidence="1 3">Belongs to the Nudix hydrolase family.</text>
</comment>
<dbReference type="Pfam" id="PF00293">
    <property type="entry name" value="NUDIX"/>
    <property type="match status" value="1"/>
</dbReference>
<dbReference type="PANTHER" id="PTHR21340:SF0">
    <property type="entry name" value="BIS(5'-NUCLEOSYL)-TETRAPHOSPHATASE [ASYMMETRICAL]"/>
    <property type="match status" value="1"/>
</dbReference>
<dbReference type="InterPro" id="IPR051325">
    <property type="entry name" value="Nudix_hydrolase_domain"/>
</dbReference>
<feature type="domain" description="Nudix hydrolase" evidence="4">
    <location>
        <begin position="6"/>
        <end position="137"/>
    </location>
</feature>
<dbReference type="CDD" id="cd03673">
    <property type="entry name" value="NUDIX_Ap6A_hydrolase"/>
    <property type="match status" value="1"/>
</dbReference>
<keyword evidence="2 3" id="KW-0378">Hydrolase</keyword>
<dbReference type="InterPro" id="IPR013078">
    <property type="entry name" value="His_Pase_superF_clade-1"/>
</dbReference>
<dbReference type="RefSeq" id="WP_125568104.1">
    <property type="nucleotide sequence ID" value="NZ_AP019307.1"/>
</dbReference>
<dbReference type="InterPro" id="IPR000086">
    <property type="entry name" value="NUDIX_hydrolase_dom"/>
</dbReference>
<dbReference type="SMART" id="SM00855">
    <property type="entry name" value="PGAM"/>
    <property type="match status" value="1"/>
</dbReference>
<dbReference type="PRINTS" id="PR00502">
    <property type="entry name" value="NUDIXFAMILY"/>
</dbReference>
<accession>A0A3G9J107</accession>
<name>A0A3G9J107_9ACTN</name>
<evidence type="ECO:0000313" key="6">
    <source>
        <dbReference type="Proteomes" id="UP000271573"/>
    </source>
</evidence>
<dbReference type="InterPro" id="IPR020476">
    <property type="entry name" value="Nudix_hydrolase"/>
</dbReference>
<dbReference type="PANTHER" id="PTHR21340">
    <property type="entry name" value="DIADENOSINE 5,5-P1,P4-TETRAPHOSPHATE PYROPHOSPHOHYDROLASE MUTT"/>
    <property type="match status" value="1"/>
</dbReference>
<sequence>MVIRARQIEAAGAVVLRDGIGGREVLLVHRPTYDDWSFPKGKVDRGEHVTACAIREVEEETGVRIRLSVPLRSQRYPVKGGVKTVHYWSGIVIDPDAPGAEAYVPNDEIDEATWWPIDKAARMLTYRYDRKTLREALRTRLATRTVIVLRHGESRSRGAWRTDDQLRPLLVAGRRQAERVAPVLEAYGTARVVSSSSTRCLETVVPYAERAGHPLEAIGMLSEEGFAPGGVAALVTKLVRQAKRQGPTVICSHRPVLPDVFAALGVADQKLAKGEMAVVHLRRGAVLAIERHLA</sequence>